<evidence type="ECO:0008006" key="3">
    <source>
        <dbReference type="Google" id="ProtNLM"/>
    </source>
</evidence>
<name>A0A518G8F4_9BACT</name>
<dbReference type="KEGG" id="ahel:Q31a_31860"/>
<dbReference type="OrthoDB" id="274512at2"/>
<proteinExistence type="predicted"/>
<sequence length="136" mass="14980">MTGGVRVLVKLARIAWASPYSCLGILIGLAGLCSGGGAVYREGALEFYGGATRWLVRHLPTGKRTMGFTLGHTILGQNAHELIAVGKHERVHVRQFELWGPLMGPAYLSASAWQWLRGRDAYRDNPFEVEAYREAP</sequence>
<dbReference type="RefSeq" id="WP_145079124.1">
    <property type="nucleotide sequence ID" value="NZ_CP036298.1"/>
</dbReference>
<dbReference type="AlphaFoldDB" id="A0A518G8F4"/>
<accession>A0A518G8F4</accession>
<reference evidence="1 2" key="1">
    <citation type="submission" date="2019-02" db="EMBL/GenBank/DDBJ databases">
        <title>Deep-cultivation of Planctomycetes and their phenomic and genomic characterization uncovers novel biology.</title>
        <authorList>
            <person name="Wiegand S."/>
            <person name="Jogler M."/>
            <person name="Boedeker C."/>
            <person name="Pinto D."/>
            <person name="Vollmers J."/>
            <person name="Rivas-Marin E."/>
            <person name="Kohn T."/>
            <person name="Peeters S.H."/>
            <person name="Heuer A."/>
            <person name="Rast P."/>
            <person name="Oberbeckmann S."/>
            <person name="Bunk B."/>
            <person name="Jeske O."/>
            <person name="Meyerdierks A."/>
            <person name="Storesund J.E."/>
            <person name="Kallscheuer N."/>
            <person name="Luecker S."/>
            <person name="Lage O.M."/>
            <person name="Pohl T."/>
            <person name="Merkel B.J."/>
            <person name="Hornburger P."/>
            <person name="Mueller R.-W."/>
            <person name="Bruemmer F."/>
            <person name="Labrenz M."/>
            <person name="Spormann A.M."/>
            <person name="Op den Camp H."/>
            <person name="Overmann J."/>
            <person name="Amann R."/>
            <person name="Jetten M.S.M."/>
            <person name="Mascher T."/>
            <person name="Medema M.H."/>
            <person name="Devos D.P."/>
            <person name="Kaster A.-K."/>
            <person name="Ovreas L."/>
            <person name="Rohde M."/>
            <person name="Galperin M.Y."/>
            <person name="Jogler C."/>
        </authorList>
    </citation>
    <scope>NUCLEOTIDE SEQUENCE [LARGE SCALE GENOMIC DNA]</scope>
    <source>
        <strain evidence="1 2">Q31a</strain>
    </source>
</reference>
<gene>
    <name evidence="1" type="ORF">Q31a_31860</name>
</gene>
<evidence type="ECO:0000313" key="1">
    <source>
        <dbReference type="EMBL" id="QDV24864.1"/>
    </source>
</evidence>
<keyword evidence="2" id="KW-1185">Reference proteome</keyword>
<dbReference type="EMBL" id="CP036298">
    <property type="protein sequence ID" value="QDV24864.1"/>
    <property type="molecule type" value="Genomic_DNA"/>
</dbReference>
<evidence type="ECO:0000313" key="2">
    <source>
        <dbReference type="Proteomes" id="UP000318017"/>
    </source>
</evidence>
<dbReference type="Proteomes" id="UP000318017">
    <property type="component" value="Chromosome"/>
</dbReference>
<organism evidence="1 2">
    <name type="scientific">Aureliella helgolandensis</name>
    <dbReference type="NCBI Taxonomy" id="2527968"/>
    <lineage>
        <taxon>Bacteria</taxon>
        <taxon>Pseudomonadati</taxon>
        <taxon>Planctomycetota</taxon>
        <taxon>Planctomycetia</taxon>
        <taxon>Pirellulales</taxon>
        <taxon>Pirellulaceae</taxon>
        <taxon>Aureliella</taxon>
    </lineage>
</organism>
<protein>
    <recommendedName>
        <fullName evidence="3">Signal peptide prediction</fullName>
    </recommendedName>
</protein>